<name>X0ZPT7_9ZZZZ</name>
<sequence>MDRIDNCKLDKSDAYLRCFARPGVYRYRINYLSEGMEEFQAGLEYEIVVEACKGKESTRKPEEAKQHDIQVVYDAKLRYFHAKPAHLEIMAGDLVLWHKPGKEGGAFSVSGSSENGDTFDSRRLGYATVYMHTFLQSGTYNYTNTYGRGGGQSGTVKVTQTGKDRVKWLERLKKPAVVNYVKGAFTPSKVEVVECGAVMWTVQDDVNISVVVKPTRRPGKIVKVAIGRAKPAKSQ</sequence>
<evidence type="ECO:0000313" key="1">
    <source>
        <dbReference type="EMBL" id="GAG62418.1"/>
    </source>
</evidence>
<gene>
    <name evidence="1" type="ORF">S01H4_04209</name>
</gene>
<dbReference type="Gene3D" id="2.60.40.420">
    <property type="entry name" value="Cupredoxins - blue copper proteins"/>
    <property type="match status" value="1"/>
</dbReference>
<dbReference type="InterPro" id="IPR008972">
    <property type="entry name" value="Cupredoxin"/>
</dbReference>
<organism evidence="1">
    <name type="scientific">marine sediment metagenome</name>
    <dbReference type="NCBI Taxonomy" id="412755"/>
    <lineage>
        <taxon>unclassified sequences</taxon>
        <taxon>metagenomes</taxon>
        <taxon>ecological metagenomes</taxon>
    </lineage>
</organism>
<accession>X0ZPT7</accession>
<dbReference type="AlphaFoldDB" id="X0ZPT7"/>
<protein>
    <submittedName>
        <fullName evidence="1">Uncharacterized protein</fullName>
    </submittedName>
</protein>
<comment type="caution">
    <text evidence="1">The sequence shown here is derived from an EMBL/GenBank/DDBJ whole genome shotgun (WGS) entry which is preliminary data.</text>
</comment>
<dbReference type="EMBL" id="BART01001109">
    <property type="protein sequence ID" value="GAG62418.1"/>
    <property type="molecule type" value="Genomic_DNA"/>
</dbReference>
<reference evidence="1" key="1">
    <citation type="journal article" date="2014" name="Front. Microbiol.">
        <title>High frequency of phylogenetically diverse reductive dehalogenase-homologous genes in deep subseafloor sedimentary metagenomes.</title>
        <authorList>
            <person name="Kawai M."/>
            <person name="Futagami T."/>
            <person name="Toyoda A."/>
            <person name="Takaki Y."/>
            <person name="Nishi S."/>
            <person name="Hori S."/>
            <person name="Arai W."/>
            <person name="Tsubouchi T."/>
            <person name="Morono Y."/>
            <person name="Uchiyama I."/>
            <person name="Ito T."/>
            <person name="Fujiyama A."/>
            <person name="Inagaki F."/>
            <person name="Takami H."/>
        </authorList>
    </citation>
    <scope>NUCLEOTIDE SEQUENCE</scope>
    <source>
        <strain evidence="1">Expedition CK06-06</strain>
    </source>
</reference>
<proteinExistence type="predicted"/>
<dbReference type="SUPFAM" id="SSF49503">
    <property type="entry name" value="Cupredoxins"/>
    <property type="match status" value="1"/>
</dbReference>